<gene>
    <name evidence="1" type="ordered locus">STH1017</name>
</gene>
<dbReference type="Proteomes" id="UP000000417">
    <property type="component" value="Chromosome"/>
</dbReference>
<accession>Q67QP1</accession>
<evidence type="ECO:0000313" key="1">
    <source>
        <dbReference type="EMBL" id="BAD40002.1"/>
    </source>
</evidence>
<reference evidence="1 2" key="1">
    <citation type="journal article" date="2004" name="Nucleic Acids Res.">
        <title>Genome sequence of Symbiobacterium thermophilum, an uncultivable bacterium that depends on microbial commensalism.</title>
        <authorList>
            <person name="Ueda K."/>
            <person name="Yamashita A."/>
            <person name="Ishikawa J."/>
            <person name="Shimada M."/>
            <person name="Watsuji T."/>
            <person name="Morimura K."/>
            <person name="Ikeda H."/>
            <person name="Hattori M."/>
            <person name="Beppu T."/>
        </authorList>
    </citation>
    <scope>NUCLEOTIDE SEQUENCE [LARGE SCALE GENOMIC DNA]</scope>
    <source>
        <strain evidence="2">T / IAM 14863</strain>
    </source>
</reference>
<dbReference type="HOGENOM" id="CLU_3174056_0_0_9"/>
<sequence length="47" mass="5312">MLSLVLIRLRGQDRVDPADWARIRMPDCRVVDTDAMQVVQPFGAWGG</sequence>
<dbReference type="AlphaFoldDB" id="Q67QP1"/>
<name>Q67QP1_SYMTH</name>
<proteinExistence type="predicted"/>
<dbReference type="EMBL" id="AP006840">
    <property type="protein sequence ID" value="BAD40002.1"/>
    <property type="molecule type" value="Genomic_DNA"/>
</dbReference>
<dbReference type="KEGG" id="sth:STH1017"/>
<protein>
    <submittedName>
        <fullName evidence="1">Uncharacterized protein</fullName>
    </submittedName>
</protein>
<organism evidence="1 2">
    <name type="scientific">Symbiobacterium thermophilum (strain DSM 24528 / JCM 14929 / IAM 14863 / T)</name>
    <dbReference type="NCBI Taxonomy" id="292459"/>
    <lineage>
        <taxon>Bacteria</taxon>
        <taxon>Bacillati</taxon>
        <taxon>Bacillota</taxon>
        <taxon>Clostridia</taxon>
        <taxon>Eubacteriales</taxon>
        <taxon>Symbiobacteriaceae</taxon>
        <taxon>Symbiobacterium</taxon>
    </lineage>
</organism>
<evidence type="ECO:0000313" key="2">
    <source>
        <dbReference type="Proteomes" id="UP000000417"/>
    </source>
</evidence>
<keyword evidence="2" id="KW-1185">Reference proteome</keyword>
<dbReference type="STRING" id="292459.STH1017"/>